<evidence type="ECO:0000256" key="8">
    <source>
        <dbReference type="SAM" id="Phobius"/>
    </source>
</evidence>
<keyword evidence="8" id="KW-0472">Membrane</keyword>
<dbReference type="PRINTS" id="PR00724">
    <property type="entry name" value="CRBOXYPTASEC"/>
</dbReference>
<keyword evidence="6" id="KW-0325">Glycoprotein</keyword>
<evidence type="ECO:0000256" key="6">
    <source>
        <dbReference type="ARBA" id="ARBA00023180"/>
    </source>
</evidence>
<keyword evidence="3 7" id="KW-0645">Protease</keyword>
<feature type="non-terminal residue" evidence="9">
    <location>
        <position position="1"/>
    </location>
</feature>
<dbReference type="GO" id="GO:0006508">
    <property type="term" value="P:proteolysis"/>
    <property type="evidence" value="ECO:0007669"/>
    <property type="project" value="UniProtKB-KW"/>
</dbReference>
<dbReference type="PROSITE" id="PS00131">
    <property type="entry name" value="CARBOXYPEPT_SER_SER"/>
    <property type="match status" value="1"/>
</dbReference>
<dbReference type="PANTHER" id="PTHR11802">
    <property type="entry name" value="SERINE PROTEASE FAMILY S10 SERINE CARBOXYPEPTIDASE"/>
    <property type="match status" value="1"/>
</dbReference>
<dbReference type="GO" id="GO:0004185">
    <property type="term" value="F:serine-type carboxypeptidase activity"/>
    <property type="evidence" value="ECO:0007669"/>
    <property type="project" value="UniProtKB-UniRule"/>
</dbReference>
<evidence type="ECO:0000313" key="9">
    <source>
        <dbReference type="EMBL" id="CRZ12418.1"/>
    </source>
</evidence>
<dbReference type="InterPro" id="IPR018202">
    <property type="entry name" value="Ser_caboxypep_ser_AS"/>
</dbReference>
<organism evidence="9">
    <name type="scientific">Spongospora subterranea</name>
    <dbReference type="NCBI Taxonomy" id="70186"/>
    <lineage>
        <taxon>Eukaryota</taxon>
        <taxon>Sar</taxon>
        <taxon>Rhizaria</taxon>
        <taxon>Endomyxa</taxon>
        <taxon>Phytomyxea</taxon>
        <taxon>Plasmodiophorida</taxon>
        <taxon>Plasmodiophoridae</taxon>
        <taxon>Spongospora</taxon>
    </lineage>
</organism>
<evidence type="ECO:0000256" key="1">
    <source>
        <dbReference type="ARBA" id="ARBA00009431"/>
    </source>
</evidence>
<dbReference type="Gene3D" id="3.40.50.1820">
    <property type="entry name" value="alpha/beta hydrolase"/>
    <property type="match status" value="1"/>
</dbReference>
<dbReference type="PROSITE" id="PS00560">
    <property type="entry name" value="CARBOXYPEPT_SER_HIS"/>
    <property type="match status" value="1"/>
</dbReference>
<feature type="transmembrane region" description="Helical" evidence="8">
    <location>
        <begin position="5"/>
        <end position="27"/>
    </location>
</feature>
<evidence type="ECO:0000256" key="2">
    <source>
        <dbReference type="ARBA" id="ARBA00022645"/>
    </source>
</evidence>
<proteinExistence type="inferred from homology"/>
<reference evidence="9" key="1">
    <citation type="submission" date="2015-04" db="EMBL/GenBank/DDBJ databases">
        <title>The genome sequence of the plant pathogenic Rhizarian Plasmodiophora brassicae reveals insights in its biotrophic life cycle and the origin of chitin synthesis.</title>
        <authorList>
            <person name="Schwelm A."/>
            <person name="Fogelqvist J."/>
            <person name="Knaust A."/>
            <person name="Julke S."/>
            <person name="Lilja T."/>
            <person name="Dhandapani V."/>
            <person name="Bonilla-Rosso G."/>
            <person name="Karlsson M."/>
            <person name="Shevchenko A."/>
            <person name="Choi S.R."/>
            <person name="Kim H.G."/>
            <person name="Park J.Y."/>
            <person name="Lim Y.P."/>
            <person name="Ludwig-Muller J."/>
            <person name="Dixelius C."/>
        </authorList>
    </citation>
    <scope>NUCLEOTIDE SEQUENCE</scope>
    <source>
        <tissue evidence="9">Potato root galls</tissue>
    </source>
</reference>
<name>A0A0H5REI1_9EUKA</name>
<dbReference type="AlphaFoldDB" id="A0A0H5REI1"/>
<dbReference type="EC" id="3.4.16.-" evidence="7"/>
<accession>A0A0H5REI1</accession>
<dbReference type="EMBL" id="HACM01011976">
    <property type="protein sequence ID" value="CRZ12418.1"/>
    <property type="molecule type" value="Transcribed_RNA"/>
</dbReference>
<dbReference type="PANTHER" id="PTHR11802:SF3">
    <property type="entry name" value="RETINOID-INDUCIBLE SERINE CARBOXYPEPTIDASE"/>
    <property type="match status" value="1"/>
</dbReference>
<evidence type="ECO:0000256" key="7">
    <source>
        <dbReference type="RuleBase" id="RU361156"/>
    </source>
</evidence>
<sequence>LKMHIIWVIGIAIVSACVISGTVQFQFDEEMLLLDIPNAENYIAKAATYWGQAQRRKEVFARHGHTNWDKTASSIKEWGQIGFIPGYGKPEEDQFSGYVSVGPPGNQKHLFYYLIGVDPAKPLLWWMQGGPGSSSLFGAFAEIGPYEVLADMKVVDRPESWHNDANLLFVDNPVGTGFSFPDDPSSFDHYQTDVSRDLMLFLEVFYQRHSSLQTSDLFIFGESYGGKYAPTVAKTILDFNRNPGHDFKIPLKGIACGNGWTHPQIQVAHYVDFAFANGLIDERQSETSSRMTSAIVEQIQGHNYTGAAQNWDSLVNYIQNCSANFSIYNVRDFTPEESLPFYAWLNRQDVRVAFHVGNVSWNCDSDSVMSALQDDIMRSAFPAMKQVLGEVRVLVYNGGDDFICNLIGTENVYRSQEWPGRENYLNQHHRPWYNSKNEVAGFVRVGEKLTQLSVNGAGHMVPASQPSNARQMMRTFINNRDF</sequence>
<protein>
    <recommendedName>
        <fullName evidence="7">Carboxypeptidase</fullName>
        <ecNumber evidence="7">3.4.16.-</ecNumber>
    </recommendedName>
</protein>
<dbReference type="SUPFAM" id="SSF53474">
    <property type="entry name" value="alpha/beta-Hydrolases"/>
    <property type="match status" value="1"/>
</dbReference>
<evidence type="ECO:0000256" key="3">
    <source>
        <dbReference type="ARBA" id="ARBA00022670"/>
    </source>
</evidence>
<dbReference type="InterPro" id="IPR001563">
    <property type="entry name" value="Peptidase_S10"/>
</dbReference>
<dbReference type="Pfam" id="PF00450">
    <property type="entry name" value="Peptidase_S10"/>
    <property type="match status" value="1"/>
</dbReference>
<keyword evidence="4" id="KW-0732">Signal</keyword>
<keyword evidence="5 7" id="KW-0378">Hydrolase</keyword>
<evidence type="ECO:0000256" key="4">
    <source>
        <dbReference type="ARBA" id="ARBA00022729"/>
    </source>
</evidence>
<keyword evidence="8" id="KW-0812">Transmembrane</keyword>
<dbReference type="InterPro" id="IPR029058">
    <property type="entry name" value="AB_hydrolase_fold"/>
</dbReference>
<dbReference type="InterPro" id="IPR033124">
    <property type="entry name" value="Ser_caboxypep_his_AS"/>
</dbReference>
<evidence type="ECO:0000256" key="5">
    <source>
        <dbReference type="ARBA" id="ARBA00022801"/>
    </source>
</evidence>
<keyword evidence="8" id="KW-1133">Transmembrane helix</keyword>
<comment type="similarity">
    <text evidence="1 7">Belongs to the peptidase S10 family.</text>
</comment>
<keyword evidence="2 7" id="KW-0121">Carboxypeptidase</keyword>